<protein>
    <submittedName>
        <fullName evidence="11">RHTO0S04e09076g1_1</fullName>
    </submittedName>
</protein>
<evidence type="ECO:0000256" key="2">
    <source>
        <dbReference type="ARBA" id="ARBA00008160"/>
    </source>
</evidence>
<evidence type="ECO:0000256" key="9">
    <source>
        <dbReference type="SAM" id="MobiDB-lite"/>
    </source>
</evidence>
<dbReference type="Pfam" id="PF09801">
    <property type="entry name" value="SYS1"/>
    <property type="match status" value="2"/>
</dbReference>
<feature type="transmembrane region" description="Helical" evidence="10">
    <location>
        <begin position="204"/>
        <end position="221"/>
    </location>
</feature>
<dbReference type="GO" id="GO:0043001">
    <property type="term" value="P:Golgi to plasma membrane protein transport"/>
    <property type="evidence" value="ECO:0007669"/>
    <property type="project" value="TreeGrafter"/>
</dbReference>
<dbReference type="GO" id="GO:0005829">
    <property type="term" value="C:cytosol"/>
    <property type="evidence" value="ECO:0007669"/>
    <property type="project" value="GOC"/>
</dbReference>
<gene>
    <name evidence="11" type="ORF">RHTO0S_04e09076g</name>
</gene>
<evidence type="ECO:0000256" key="8">
    <source>
        <dbReference type="ARBA" id="ARBA00023136"/>
    </source>
</evidence>
<dbReference type="GO" id="GO:0005802">
    <property type="term" value="C:trans-Golgi network"/>
    <property type="evidence" value="ECO:0007669"/>
    <property type="project" value="TreeGrafter"/>
</dbReference>
<dbReference type="AlphaFoldDB" id="A0A061AQC7"/>
<keyword evidence="3" id="KW-0813">Transport</keyword>
<organism evidence="11">
    <name type="scientific">Rhodotorula toruloides</name>
    <name type="common">Yeast</name>
    <name type="synonym">Rhodosporidium toruloides</name>
    <dbReference type="NCBI Taxonomy" id="5286"/>
    <lineage>
        <taxon>Eukaryota</taxon>
        <taxon>Fungi</taxon>
        <taxon>Dikarya</taxon>
        <taxon>Basidiomycota</taxon>
        <taxon>Pucciniomycotina</taxon>
        <taxon>Microbotryomycetes</taxon>
        <taxon>Sporidiobolales</taxon>
        <taxon>Sporidiobolaceae</taxon>
        <taxon>Rhodotorula</taxon>
    </lineage>
</organism>
<dbReference type="PANTHER" id="PTHR12952">
    <property type="entry name" value="SYS1"/>
    <property type="match status" value="1"/>
</dbReference>
<keyword evidence="4 10" id="KW-0812">Transmembrane</keyword>
<name>A0A061AQC7_RHOTO</name>
<dbReference type="EMBL" id="LK052939">
    <property type="protein sequence ID" value="CDR39770.1"/>
    <property type="molecule type" value="Genomic_DNA"/>
</dbReference>
<comment type="subcellular location">
    <subcellularLocation>
        <location evidence="1">Golgi apparatus membrane</location>
        <topology evidence="1">Multi-pass membrane protein</topology>
    </subcellularLocation>
</comment>
<dbReference type="GO" id="GO:0034067">
    <property type="term" value="P:protein localization to Golgi apparatus"/>
    <property type="evidence" value="ECO:0007669"/>
    <property type="project" value="TreeGrafter"/>
</dbReference>
<evidence type="ECO:0000256" key="4">
    <source>
        <dbReference type="ARBA" id="ARBA00022692"/>
    </source>
</evidence>
<dbReference type="InterPro" id="IPR019185">
    <property type="entry name" value="Integral_membrane_SYS1-rel"/>
</dbReference>
<keyword evidence="5" id="KW-0653">Protein transport</keyword>
<evidence type="ECO:0000256" key="7">
    <source>
        <dbReference type="ARBA" id="ARBA00023034"/>
    </source>
</evidence>
<dbReference type="PANTHER" id="PTHR12952:SF0">
    <property type="entry name" value="PROTEIN SYS1 HOMOLOG"/>
    <property type="match status" value="1"/>
</dbReference>
<feature type="region of interest" description="Disordered" evidence="9">
    <location>
        <begin position="259"/>
        <end position="281"/>
    </location>
</feature>
<proteinExistence type="inferred from homology"/>
<evidence type="ECO:0000313" key="11">
    <source>
        <dbReference type="EMBL" id="CDR39770.1"/>
    </source>
</evidence>
<evidence type="ECO:0000256" key="10">
    <source>
        <dbReference type="SAM" id="Phobius"/>
    </source>
</evidence>
<feature type="compositionally biased region" description="Polar residues" evidence="9">
    <location>
        <begin position="261"/>
        <end position="270"/>
    </location>
</feature>
<sequence length="281" mass="30247">MPPAARLNFPASLRSPSMTVATTAAPQRFRVQGWDPVLIVSQIVSLQALHYLVLSLVLPALLTIFSSSDLLQYEGGGTSIALAMDWRAFTGSTVSGLAASRRLGTGLVSLDAARDAAAGWTGAAAAAGKLDAASLSHGVVRVLEYDALRGWAVALGWVIASMSDIFFLYHIVRRPTHILDFSLTLIFVHLILTIYYSSSFPTSFFFWFVVGASSVAQIVLAEQLCVKREMRDGFSLGDVTPHLGGVEMTPRFPDLELGQASGHSSKQSVSYARVPNEEDQV</sequence>
<evidence type="ECO:0000256" key="5">
    <source>
        <dbReference type="ARBA" id="ARBA00022927"/>
    </source>
</evidence>
<keyword evidence="6 10" id="KW-1133">Transmembrane helix</keyword>
<comment type="similarity">
    <text evidence="2">Belongs to the SYS1 family.</text>
</comment>
<keyword evidence="8 10" id="KW-0472">Membrane</keyword>
<feature type="transmembrane region" description="Helical" evidence="10">
    <location>
        <begin position="151"/>
        <end position="171"/>
    </location>
</feature>
<dbReference type="GO" id="GO:0006895">
    <property type="term" value="P:Golgi to endosome transport"/>
    <property type="evidence" value="ECO:0007669"/>
    <property type="project" value="TreeGrafter"/>
</dbReference>
<reference evidence="11" key="1">
    <citation type="journal article" date="2014" name="Genome Announc.">
        <title>Draft genome sequence of Rhodosporidium toruloides CECT1137, an oleaginous yeast of biotechnological interest.</title>
        <authorList>
            <person name="Morin N."/>
            <person name="Calcas X."/>
            <person name="Devillers H."/>
            <person name="Durrens P."/>
            <person name="Sherman D.J."/>
            <person name="Nicaud J.-M."/>
            <person name="Neuveglise C."/>
        </authorList>
    </citation>
    <scope>NUCLEOTIDE SEQUENCE</scope>
    <source>
        <strain evidence="11">CECT1137</strain>
    </source>
</reference>
<keyword evidence="7" id="KW-0333">Golgi apparatus</keyword>
<evidence type="ECO:0000256" key="6">
    <source>
        <dbReference type="ARBA" id="ARBA00022989"/>
    </source>
</evidence>
<dbReference type="GO" id="GO:0000139">
    <property type="term" value="C:Golgi membrane"/>
    <property type="evidence" value="ECO:0007669"/>
    <property type="project" value="UniProtKB-SubCell"/>
</dbReference>
<dbReference type="OrthoDB" id="542931at2759"/>
<feature type="transmembrane region" description="Helical" evidence="10">
    <location>
        <begin position="178"/>
        <end position="198"/>
    </location>
</feature>
<evidence type="ECO:0000256" key="3">
    <source>
        <dbReference type="ARBA" id="ARBA00022448"/>
    </source>
</evidence>
<evidence type="ECO:0000256" key="1">
    <source>
        <dbReference type="ARBA" id="ARBA00004653"/>
    </source>
</evidence>
<accession>A0A061AQC7</accession>